<accession>A0ABR2HX07</accession>
<protein>
    <recommendedName>
        <fullName evidence="1">CID domain-containing protein</fullName>
    </recommendedName>
</protein>
<sequence length="237" mass="27345">MSTEPYTDDELRHSYEVHLKKIDGTEIGIRRLGLYALFNHTKYNIFIEAIQSCFEANVKDLPMQLAYIHLVNEIVQKESPENVKLFLPLIEKMMVKAGATKDQNHIFKAKRVLSILDERKIIDSKFAQRVNALIDFNAKSGEDEDSGVLEQFYSLIDRLNQAKKYSSKMIIDKKSDDEINAAIQKEKKIRTELTDFYSNQINLQYAEIEKIDKKLDDKKKNELDDLVGESDSSSTSD</sequence>
<dbReference type="Gene3D" id="1.25.40.90">
    <property type="match status" value="1"/>
</dbReference>
<dbReference type="InterPro" id="IPR006569">
    <property type="entry name" value="CID_dom"/>
</dbReference>
<organism evidence="2 3">
    <name type="scientific">Tritrichomonas musculus</name>
    <dbReference type="NCBI Taxonomy" id="1915356"/>
    <lineage>
        <taxon>Eukaryota</taxon>
        <taxon>Metamonada</taxon>
        <taxon>Parabasalia</taxon>
        <taxon>Tritrichomonadida</taxon>
        <taxon>Tritrichomonadidae</taxon>
        <taxon>Tritrichomonas</taxon>
    </lineage>
</organism>
<dbReference type="InterPro" id="IPR008942">
    <property type="entry name" value="ENTH_VHS"/>
</dbReference>
<proteinExistence type="predicted"/>
<comment type="caution">
    <text evidence="2">The sequence shown here is derived from an EMBL/GenBank/DDBJ whole genome shotgun (WGS) entry which is preliminary data.</text>
</comment>
<evidence type="ECO:0000313" key="3">
    <source>
        <dbReference type="Proteomes" id="UP001470230"/>
    </source>
</evidence>
<dbReference type="Pfam" id="PF04818">
    <property type="entry name" value="CID"/>
    <property type="match status" value="1"/>
</dbReference>
<name>A0ABR2HX07_9EUKA</name>
<gene>
    <name evidence="2" type="ORF">M9Y10_016736</name>
</gene>
<evidence type="ECO:0000313" key="2">
    <source>
        <dbReference type="EMBL" id="KAK8854178.1"/>
    </source>
</evidence>
<keyword evidence="3" id="KW-1185">Reference proteome</keyword>
<feature type="domain" description="CID" evidence="1">
    <location>
        <begin position="19"/>
        <end position="129"/>
    </location>
</feature>
<dbReference type="Proteomes" id="UP001470230">
    <property type="component" value="Unassembled WGS sequence"/>
</dbReference>
<evidence type="ECO:0000259" key="1">
    <source>
        <dbReference type="Pfam" id="PF04818"/>
    </source>
</evidence>
<dbReference type="EMBL" id="JAPFFF010000021">
    <property type="protein sequence ID" value="KAK8854178.1"/>
    <property type="molecule type" value="Genomic_DNA"/>
</dbReference>
<reference evidence="2 3" key="1">
    <citation type="submission" date="2024-04" db="EMBL/GenBank/DDBJ databases">
        <title>Tritrichomonas musculus Genome.</title>
        <authorList>
            <person name="Alves-Ferreira E."/>
            <person name="Grigg M."/>
            <person name="Lorenzi H."/>
            <person name="Galac M."/>
        </authorList>
    </citation>
    <scope>NUCLEOTIDE SEQUENCE [LARGE SCALE GENOMIC DNA]</scope>
    <source>
        <strain evidence="2 3">EAF2021</strain>
    </source>
</reference>